<feature type="domain" description="Protein kinase" evidence="8">
    <location>
        <begin position="49"/>
        <end position="327"/>
    </location>
</feature>
<organism evidence="9">
    <name type="scientific">Noctiluca scintillans</name>
    <name type="common">Sea sparkle</name>
    <name type="synonym">Red tide dinoflagellate</name>
    <dbReference type="NCBI Taxonomy" id="2966"/>
    <lineage>
        <taxon>Eukaryota</taxon>
        <taxon>Sar</taxon>
        <taxon>Alveolata</taxon>
        <taxon>Dinophyceae</taxon>
        <taxon>Noctilucales</taxon>
        <taxon>Noctilucaceae</taxon>
        <taxon>Noctiluca</taxon>
    </lineage>
</organism>
<feature type="region of interest" description="Disordered" evidence="7">
    <location>
        <begin position="676"/>
        <end position="697"/>
    </location>
</feature>
<evidence type="ECO:0000256" key="6">
    <source>
        <dbReference type="PROSITE-ProRule" id="PRU10141"/>
    </source>
</evidence>
<evidence type="ECO:0000256" key="7">
    <source>
        <dbReference type="SAM" id="MobiDB-lite"/>
    </source>
</evidence>
<feature type="compositionally biased region" description="Low complexity" evidence="7">
    <location>
        <begin position="535"/>
        <end position="546"/>
    </location>
</feature>
<dbReference type="Gene3D" id="3.30.200.20">
    <property type="entry name" value="Phosphorylase Kinase, domain 1"/>
    <property type="match status" value="1"/>
</dbReference>
<dbReference type="InterPro" id="IPR011009">
    <property type="entry name" value="Kinase-like_dom_sf"/>
</dbReference>
<name>A0A7S1AK26_NOCSC</name>
<dbReference type="PANTHER" id="PTHR24345:SF0">
    <property type="entry name" value="CELL CYCLE SERINE_THREONINE-PROTEIN KINASE CDC5_MSD2"/>
    <property type="match status" value="1"/>
</dbReference>
<proteinExistence type="predicted"/>
<dbReference type="AlphaFoldDB" id="A0A7S1AK26"/>
<accession>A0A7S1AK26</accession>
<feature type="binding site" evidence="6">
    <location>
        <position position="78"/>
    </location>
    <ligand>
        <name>ATP</name>
        <dbReference type="ChEBI" id="CHEBI:30616"/>
    </ligand>
</feature>
<dbReference type="SMART" id="SM00220">
    <property type="entry name" value="S_TKc"/>
    <property type="match status" value="1"/>
</dbReference>
<dbReference type="InterPro" id="IPR000719">
    <property type="entry name" value="Prot_kinase_dom"/>
</dbReference>
<feature type="compositionally biased region" description="Low complexity" evidence="7">
    <location>
        <begin position="481"/>
        <end position="496"/>
    </location>
</feature>
<evidence type="ECO:0000256" key="3">
    <source>
        <dbReference type="ARBA" id="ARBA00022741"/>
    </source>
</evidence>
<evidence type="ECO:0000313" key="9">
    <source>
        <dbReference type="EMBL" id="CAD8856835.1"/>
    </source>
</evidence>
<keyword evidence="2" id="KW-0808">Transferase</keyword>
<dbReference type="InterPro" id="IPR017441">
    <property type="entry name" value="Protein_kinase_ATP_BS"/>
</dbReference>
<dbReference type="GO" id="GO:0004674">
    <property type="term" value="F:protein serine/threonine kinase activity"/>
    <property type="evidence" value="ECO:0007669"/>
    <property type="project" value="UniProtKB-KW"/>
</dbReference>
<keyword evidence="4" id="KW-0418">Kinase</keyword>
<dbReference type="PROSITE" id="PS00107">
    <property type="entry name" value="PROTEIN_KINASE_ATP"/>
    <property type="match status" value="1"/>
</dbReference>
<protein>
    <recommendedName>
        <fullName evidence="8">Protein kinase domain-containing protein</fullName>
    </recommendedName>
</protein>
<dbReference type="PROSITE" id="PS00108">
    <property type="entry name" value="PROTEIN_KINASE_ST"/>
    <property type="match status" value="1"/>
</dbReference>
<feature type="region of interest" description="Disordered" evidence="7">
    <location>
        <begin position="378"/>
        <end position="427"/>
    </location>
</feature>
<evidence type="ECO:0000256" key="4">
    <source>
        <dbReference type="ARBA" id="ARBA00022777"/>
    </source>
</evidence>
<feature type="region of interest" description="Disordered" evidence="7">
    <location>
        <begin position="572"/>
        <end position="605"/>
    </location>
</feature>
<dbReference type="Gene3D" id="1.10.510.10">
    <property type="entry name" value="Transferase(Phosphotransferase) domain 1"/>
    <property type="match status" value="1"/>
</dbReference>
<dbReference type="PROSITE" id="PS50011">
    <property type="entry name" value="PROTEIN_KINASE_DOM"/>
    <property type="match status" value="1"/>
</dbReference>
<feature type="compositionally biased region" description="Polar residues" evidence="7">
    <location>
        <begin position="455"/>
        <end position="467"/>
    </location>
</feature>
<sequence>METPRLPEARIETAESPETPETEETPREYTSQSEEVPCLPSSMMDDFVIPEKFSLGFGAFAKIFKVELKSTGKCYAVKEMETEFFTSRGMDGLIENEISAMKRCVETGLCRRVVQLHEAVEEVGHVYLRMELCRINLLFHVNTLPGHYATEASALGWALQLFEGLSDLYRLGILHRDIKPENLLLTYDGTLKISDFGWCAHISEKPISLAGTFQSMAPEVLEELEPQTEAVDVWSAGCAIIQLLIGRAFLSRATGLGPTGLSADDPNGATRVRINRLLEEIAEVCPLHDDERPDFLSPACWDFLRLSLIPDVNYRLTVHEALVHDWFRGPSVSNLGSAYAESLVDAKDSNHEVPVPSLGPPFPLACPVSPVQGVAPLRYRSKSPPLSSEKQPLQMHSARTPASQPNGDLAPSPISRRRGSCSGQPWSMPASPCLITRDESPRNVQNLVPVRGDIPSNSIRRSQSPPVSSEIGPVQIHSAREAASPVRSSASPSRTRLINSTTASPNVCGRSPQLGSCGSGHRSTRAFVPAWAAGAMSGTSSDGSGSDLHRANNGSSEAPCAVAMALTNALRGNRSQSPHGEGRGLHPVSARQTSLMTETKVDSSPRLSCRNAMEGLLTMTGTKEVSNSASKEAILTGSARALSPSSARRRQVPPLSPTLAYRQCNIMTQKLGSKGYKTSKLQPEGNVRQARQGPRQKLRNGLTSNCVTVRKVQANGETLLLRPHAGVRVVVVR</sequence>
<dbReference type="GO" id="GO:0005524">
    <property type="term" value="F:ATP binding"/>
    <property type="evidence" value="ECO:0007669"/>
    <property type="project" value="UniProtKB-UniRule"/>
</dbReference>
<evidence type="ECO:0000256" key="5">
    <source>
        <dbReference type="ARBA" id="ARBA00022840"/>
    </source>
</evidence>
<dbReference type="InterPro" id="IPR008271">
    <property type="entry name" value="Ser/Thr_kinase_AS"/>
</dbReference>
<keyword evidence="3 6" id="KW-0547">Nucleotide-binding</keyword>
<feature type="region of interest" description="Disordered" evidence="7">
    <location>
        <begin position="535"/>
        <end position="555"/>
    </location>
</feature>
<feature type="region of interest" description="Disordered" evidence="7">
    <location>
        <begin position="447"/>
        <end position="507"/>
    </location>
</feature>
<feature type="region of interest" description="Disordered" evidence="7">
    <location>
        <begin position="1"/>
        <end position="35"/>
    </location>
</feature>
<dbReference type="EMBL" id="HBFQ01044034">
    <property type="protein sequence ID" value="CAD8856835.1"/>
    <property type="molecule type" value="Transcribed_RNA"/>
</dbReference>
<evidence type="ECO:0000256" key="2">
    <source>
        <dbReference type="ARBA" id="ARBA00022679"/>
    </source>
</evidence>
<keyword evidence="5 6" id="KW-0067">ATP-binding</keyword>
<dbReference type="Pfam" id="PF00069">
    <property type="entry name" value="Pkinase"/>
    <property type="match status" value="1"/>
</dbReference>
<reference evidence="9" key="1">
    <citation type="submission" date="2021-01" db="EMBL/GenBank/DDBJ databases">
        <authorList>
            <person name="Corre E."/>
            <person name="Pelletier E."/>
            <person name="Niang G."/>
            <person name="Scheremetjew M."/>
            <person name="Finn R."/>
            <person name="Kale V."/>
            <person name="Holt S."/>
            <person name="Cochrane G."/>
            <person name="Meng A."/>
            <person name="Brown T."/>
            <person name="Cohen L."/>
        </authorList>
    </citation>
    <scope>NUCLEOTIDE SEQUENCE</scope>
</reference>
<dbReference type="GO" id="GO:0005634">
    <property type="term" value="C:nucleus"/>
    <property type="evidence" value="ECO:0007669"/>
    <property type="project" value="TreeGrafter"/>
</dbReference>
<feature type="compositionally biased region" description="Basic and acidic residues" evidence="7">
    <location>
        <begin position="1"/>
        <end position="13"/>
    </location>
</feature>
<evidence type="ECO:0000259" key="8">
    <source>
        <dbReference type="PROSITE" id="PS50011"/>
    </source>
</evidence>
<dbReference type="SUPFAM" id="SSF56112">
    <property type="entry name" value="Protein kinase-like (PK-like)"/>
    <property type="match status" value="1"/>
</dbReference>
<gene>
    <name evidence="9" type="ORF">NSCI0253_LOCUS31187</name>
</gene>
<evidence type="ECO:0000256" key="1">
    <source>
        <dbReference type="ARBA" id="ARBA00022527"/>
    </source>
</evidence>
<keyword evidence="1" id="KW-0723">Serine/threonine-protein kinase</keyword>
<dbReference type="PANTHER" id="PTHR24345">
    <property type="entry name" value="SERINE/THREONINE-PROTEIN KINASE PLK"/>
    <property type="match status" value="1"/>
</dbReference>